<dbReference type="CDD" id="cd01630">
    <property type="entry name" value="HAD_KDO-like"/>
    <property type="match status" value="1"/>
</dbReference>
<keyword evidence="5 7" id="KW-0378">Hydrolase</keyword>
<dbReference type="InterPro" id="IPR036412">
    <property type="entry name" value="HAD-like_sf"/>
</dbReference>
<evidence type="ECO:0000256" key="4">
    <source>
        <dbReference type="ARBA" id="ARBA00022723"/>
    </source>
</evidence>
<dbReference type="PANTHER" id="PTHR21485:SF3">
    <property type="entry name" value="N-ACYLNEURAMINATE CYTIDYLYLTRANSFERASE"/>
    <property type="match status" value="1"/>
</dbReference>
<dbReference type="FunFam" id="3.40.50.1000:FF:000029">
    <property type="entry name" value="3-deoxy-D-manno-octulosonate 8-phosphate phosphatase KdsC"/>
    <property type="match status" value="1"/>
</dbReference>
<evidence type="ECO:0000256" key="2">
    <source>
        <dbReference type="ARBA" id="ARBA00005893"/>
    </source>
</evidence>
<dbReference type="GO" id="GO:0008781">
    <property type="term" value="F:N-acylneuraminate cytidylyltransferase activity"/>
    <property type="evidence" value="ECO:0007669"/>
    <property type="project" value="TreeGrafter"/>
</dbReference>
<dbReference type="InterPro" id="IPR010023">
    <property type="entry name" value="KdsC_fam"/>
</dbReference>
<dbReference type="EMBL" id="JACNJZ010000085">
    <property type="protein sequence ID" value="MBC8317382.1"/>
    <property type="molecule type" value="Genomic_DNA"/>
</dbReference>
<protein>
    <submittedName>
        <fullName evidence="7">HAD-IIIA family hydrolase</fullName>
    </submittedName>
</protein>
<sequence length="219" mass="24091">MSIKQGDGSCVSPGNGYISDCDLTQALLQKASARNEMEGRGYAWKNCLAKAKKIKLLLLDVDGVLTDGSIAYTDEGREVKTFSVKDGFGMNMLQKTGVEIGLITARSSEALTRRAKDLRLKYVYQGVREKVAMYEQVKEELNLEAYEIAYMGDDWLDLALLSRVGFSATVADGVPEVQKIVDYVAKCAGGRGAVREVCELIIDAKGEYDTLLNYYLAKV</sequence>
<dbReference type="InterPro" id="IPR006549">
    <property type="entry name" value="HAD-SF_hydro_IIIA"/>
</dbReference>
<dbReference type="NCBIfam" id="TIGR01670">
    <property type="entry name" value="KdsC-phosphatas"/>
    <property type="match status" value="1"/>
</dbReference>
<keyword evidence="4" id="KW-0479">Metal-binding</keyword>
<comment type="caution">
    <text evidence="7">The sequence shown here is derived from an EMBL/GenBank/DDBJ whole genome shotgun (WGS) entry which is preliminary data.</text>
</comment>
<keyword evidence="6" id="KW-0460">Magnesium</keyword>
<gene>
    <name evidence="7" type="ORF">H8E41_05710</name>
</gene>
<dbReference type="GO" id="GO:0016788">
    <property type="term" value="F:hydrolase activity, acting on ester bonds"/>
    <property type="evidence" value="ECO:0007669"/>
    <property type="project" value="InterPro"/>
</dbReference>
<evidence type="ECO:0000256" key="3">
    <source>
        <dbReference type="ARBA" id="ARBA00011881"/>
    </source>
</evidence>
<comment type="subunit">
    <text evidence="3">Homotetramer.</text>
</comment>
<dbReference type="SFLD" id="SFLDG01136">
    <property type="entry name" value="C1.6:_Phosphoserine_Phosphatas"/>
    <property type="match status" value="1"/>
</dbReference>
<dbReference type="InterPro" id="IPR023214">
    <property type="entry name" value="HAD_sf"/>
</dbReference>
<dbReference type="AlphaFoldDB" id="A0A8J6ND49"/>
<evidence type="ECO:0000256" key="5">
    <source>
        <dbReference type="ARBA" id="ARBA00022801"/>
    </source>
</evidence>
<reference evidence="7 8" key="1">
    <citation type="submission" date="2020-08" db="EMBL/GenBank/DDBJ databases">
        <title>Bridging the membrane lipid divide: bacteria of the FCB group superphylum have the potential to synthesize archaeal ether lipids.</title>
        <authorList>
            <person name="Villanueva L."/>
            <person name="Von Meijenfeldt F.A.B."/>
            <person name="Westbye A.B."/>
            <person name="Yadav S."/>
            <person name="Hopmans E.C."/>
            <person name="Dutilh B.E."/>
            <person name="Sinninghe Damste J.S."/>
        </authorList>
    </citation>
    <scope>NUCLEOTIDE SEQUENCE [LARGE SCALE GENOMIC DNA]</scope>
    <source>
        <strain evidence="7">NIOZ-UU47</strain>
    </source>
</reference>
<evidence type="ECO:0000256" key="1">
    <source>
        <dbReference type="ARBA" id="ARBA00001946"/>
    </source>
</evidence>
<dbReference type="Pfam" id="PF08282">
    <property type="entry name" value="Hydrolase_3"/>
    <property type="match status" value="1"/>
</dbReference>
<comment type="similarity">
    <text evidence="2">Belongs to the KdsC family.</text>
</comment>
<dbReference type="SUPFAM" id="SSF56784">
    <property type="entry name" value="HAD-like"/>
    <property type="match status" value="1"/>
</dbReference>
<dbReference type="Proteomes" id="UP000614424">
    <property type="component" value="Unassembled WGS sequence"/>
</dbReference>
<dbReference type="Gene3D" id="3.40.50.1000">
    <property type="entry name" value="HAD superfamily/HAD-like"/>
    <property type="match status" value="1"/>
</dbReference>
<organism evidence="7 8">
    <name type="scientific">Candidatus Desulfobia pelagia</name>
    <dbReference type="NCBI Taxonomy" id="2841692"/>
    <lineage>
        <taxon>Bacteria</taxon>
        <taxon>Pseudomonadati</taxon>
        <taxon>Thermodesulfobacteriota</taxon>
        <taxon>Desulfobulbia</taxon>
        <taxon>Desulfobulbales</taxon>
        <taxon>Desulfobulbaceae</taxon>
        <taxon>Candidatus Desulfobia</taxon>
    </lineage>
</organism>
<evidence type="ECO:0000313" key="7">
    <source>
        <dbReference type="EMBL" id="MBC8317382.1"/>
    </source>
</evidence>
<dbReference type="GO" id="GO:0046872">
    <property type="term" value="F:metal ion binding"/>
    <property type="evidence" value="ECO:0007669"/>
    <property type="project" value="UniProtKB-KW"/>
</dbReference>
<dbReference type="SFLD" id="SFLDG01138">
    <property type="entry name" value="C1.6.2:_Deoxy-d-mannose-octulo"/>
    <property type="match status" value="1"/>
</dbReference>
<dbReference type="NCBIfam" id="TIGR01662">
    <property type="entry name" value="HAD-SF-IIIA"/>
    <property type="match status" value="1"/>
</dbReference>
<dbReference type="PANTHER" id="PTHR21485">
    <property type="entry name" value="HAD SUPERFAMILY MEMBERS CMAS AND KDSC"/>
    <property type="match status" value="1"/>
</dbReference>
<comment type="cofactor">
    <cofactor evidence="1">
        <name>Mg(2+)</name>
        <dbReference type="ChEBI" id="CHEBI:18420"/>
    </cofactor>
</comment>
<dbReference type="SFLD" id="SFLDS00003">
    <property type="entry name" value="Haloacid_Dehalogenase"/>
    <property type="match status" value="1"/>
</dbReference>
<accession>A0A8J6ND49</accession>
<dbReference type="InterPro" id="IPR050793">
    <property type="entry name" value="CMP-NeuNAc_synthase"/>
</dbReference>
<evidence type="ECO:0000313" key="8">
    <source>
        <dbReference type="Proteomes" id="UP000614424"/>
    </source>
</evidence>
<proteinExistence type="inferred from homology"/>
<evidence type="ECO:0000256" key="6">
    <source>
        <dbReference type="ARBA" id="ARBA00022842"/>
    </source>
</evidence>
<name>A0A8J6ND49_9BACT</name>